<accession>A0A061D3V5</accession>
<dbReference type="AlphaFoldDB" id="A0A061D3V5"/>
<dbReference type="GO" id="GO:0016020">
    <property type="term" value="C:membrane"/>
    <property type="evidence" value="ECO:0007669"/>
    <property type="project" value="UniProtKB-SubCell"/>
</dbReference>
<dbReference type="RefSeq" id="XP_012767582.1">
    <property type="nucleotide sequence ID" value="XM_012912128.1"/>
</dbReference>
<keyword evidence="5 7" id="KW-0472">Membrane</keyword>
<dbReference type="InterPro" id="IPR001594">
    <property type="entry name" value="Palmitoyltrfase_DHHC"/>
</dbReference>
<sequence>MGGLKSPIGRFLPVCFMCLIFFVVYTIYVEFVCIPLFQLDVDEQYRLFNKQKEGYRQLVYFHVLALLLVWSFVMTAVTDPGYITDAWKEDETSIYSCKERGENGTYASLREFRYCKKEGCYKPDRAHYCRQLRRNVLKMDHYCPWVANCIGFYNYKFFFLTLLYSNTTCCYILRNVYNEFIKLYFDPNSPFNKLFYLSLITILMLVIIGVVLPFMCFHIWLILSNKTTIEFCEFQASGTYNYNLGALENFKSVFGSNALYWFLPCGYPAGDGLHFPGMFRCLSLMSV</sequence>
<dbReference type="Proteomes" id="UP000033188">
    <property type="component" value="Chromosome 2"/>
</dbReference>
<evidence type="ECO:0000313" key="10">
    <source>
        <dbReference type="Proteomes" id="UP000033188"/>
    </source>
</evidence>
<protein>
    <recommendedName>
        <fullName evidence="7">Palmitoyltransferase</fullName>
        <ecNumber evidence="7">2.3.1.225</ecNumber>
    </recommendedName>
</protein>
<dbReference type="PROSITE" id="PS50216">
    <property type="entry name" value="DHHC"/>
    <property type="match status" value="1"/>
</dbReference>
<reference evidence="10" key="1">
    <citation type="submission" date="2014-06" db="EMBL/GenBank/DDBJ databases">
        <authorList>
            <person name="Aslett M."/>
            <person name="De Silva N."/>
        </authorList>
    </citation>
    <scope>NUCLEOTIDE SEQUENCE [LARGE SCALE GENOMIC DNA]</scope>
    <source>
        <strain evidence="10">Bond</strain>
    </source>
</reference>
<feature type="transmembrane region" description="Helical" evidence="7">
    <location>
        <begin position="12"/>
        <end position="38"/>
    </location>
</feature>
<comment type="similarity">
    <text evidence="7">Belongs to the DHHC palmitoyltransferase family.</text>
</comment>
<evidence type="ECO:0000259" key="8">
    <source>
        <dbReference type="Pfam" id="PF01529"/>
    </source>
</evidence>
<dbReference type="OrthoDB" id="331948at2759"/>
<evidence type="ECO:0000256" key="6">
    <source>
        <dbReference type="ARBA" id="ARBA00023315"/>
    </source>
</evidence>
<evidence type="ECO:0000256" key="4">
    <source>
        <dbReference type="ARBA" id="ARBA00022989"/>
    </source>
</evidence>
<feature type="transmembrane region" description="Helical" evidence="7">
    <location>
        <begin position="58"/>
        <end position="78"/>
    </location>
</feature>
<keyword evidence="4 7" id="KW-1133">Transmembrane helix</keyword>
<comment type="catalytic activity">
    <reaction evidence="7">
        <text>L-cysteinyl-[protein] + hexadecanoyl-CoA = S-hexadecanoyl-L-cysteinyl-[protein] + CoA</text>
        <dbReference type="Rhea" id="RHEA:36683"/>
        <dbReference type="Rhea" id="RHEA-COMP:10131"/>
        <dbReference type="Rhea" id="RHEA-COMP:11032"/>
        <dbReference type="ChEBI" id="CHEBI:29950"/>
        <dbReference type="ChEBI" id="CHEBI:57287"/>
        <dbReference type="ChEBI" id="CHEBI:57379"/>
        <dbReference type="ChEBI" id="CHEBI:74151"/>
        <dbReference type="EC" id="2.3.1.225"/>
    </reaction>
</comment>
<organism evidence="9 10">
    <name type="scientific">Babesia bigemina</name>
    <dbReference type="NCBI Taxonomy" id="5866"/>
    <lineage>
        <taxon>Eukaryota</taxon>
        <taxon>Sar</taxon>
        <taxon>Alveolata</taxon>
        <taxon>Apicomplexa</taxon>
        <taxon>Aconoidasida</taxon>
        <taxon>Piroplasmida</taxon>
        <taxon>Babesiidae</taxon>
        <taxon>Babesia</taxon>
    </lineage>
</organism>
<dbReference type="PANTHER" id="PTHR12246">
    <property type="entry name" value="PALMITOYLTRANSFERASE ZDHHC16"/>
    <property type="match status" value="1"/>
</dbReference>
<dbReference type="STRING" id="5866.A0A061D3V5"/>
<keyword evidence="3 7" id="KW-0812">Transmembrane</keyword>
<dbReference type="KEGG" id="bbig:BBBOND_0205540"/>
<keyword evidence="10" id="KW-1185">Reference proteome</keyword>
<dbReference type="GO" id="GO:0019706">
    <property type="term" value="F:protein-cysteine S-palmitoyltransferase activity"/>
    <property type="evidence" value="ECO:0007669"/>
    <property type="project" value="UniProtKB-EC"/>
</dbReference>
<dbReference type="Pfam" id="PF01529">
    <property type="entry name" value="DHHC"/>
    <property type="match status" value="1"/>
</dbReference>
<evidence type="ECO:0000256" key="2">
    <source>
        <dbReference type="ARBA" id="ARBA00022679"/>
    </source>
</evidence>
<feature type="transmembrane region" description="Helical" evidence="7">
    <location>
        <begin position="157"/>
        <end position="174"/>
    </location>
</feature>
<evidence type="ECO:0000256" key="7">
    <source>
        <dbReference type="RuleBase" id="RU079119"/>
    </source>
</evidence>
<proteinExistence type="inferred from homology"/>
<keyword evidence="2 7" id="KW-0808">Transferase</keyword>
<evidence type="ECO:0000313" key="9">
    <source>
        <dbReference type="EMBL" id="CDR95396.1"/>
    </source>
</evidence>
<dbReference type="GeneID" id="24563937"/>
<name>A0A061D3V5_BABBI</name>
<dbReference type="EMBL" id="LK391708">
    <property type="protein sequence ID" value="CDR95396.1"/>
    <property type="molecule type" value="Genomic_DNA"/>
</dbReference>
<dbReference type="InterPro" id="IPR039859">
    <property type="entry name" value="PFA4/ZDH16/20/ERF2-like"/>
</dbReference>
<keyword evidence="6 7" id="KW-0012">Acyltransferase</keyword>
<feature type="domain" description="Palmitoyltransferase DHHC" evidence="8">
    <location>
        <begin position="111"/>
        <end position="233"/>
    </location>
</feature>
<evidence type="ECO:0000256" key="5">
    <source>
        <dbReference type="ARBA" id="ARBA00023136"/>
    </source>
</evidence>
<dbReference type="EC" id="2.3.1.225" evidence="7"/>
<dbReference type="OMA" id="NCYSSFP"/>
<evidence type="ECO:0000256" key="1">
    <source>
        <dbReference type="ARBA" id="ARBA00004141"/>
    </source>
</evidence>
<dbReference type="VEuPathDB" id="PiroplasmaDB:BBBOND_0205540"/>
<comment type="domain">
    <text evidence="7">The DHHC domain is required for palmitoyltransferase activity.</text>
</comment>
<gene>
    <name evidence="9" type="ORF">BBBOND_0205540</name>
</gene>
<comment type="subcellular location">
    <subcellularLocation>
        <location evidence="1">Membrane</location>
        <topology evidence="1">Multi-pass membrane protein</topology>
    </subcellularLocation>
</comment>
<feature type="transmembrane region" description="Helical" evidence="7">
    <location>
        <begin position="194"/>
        <end position="223"/>
    </location>
</feature>
<evidence type="ECO:0000256" key="3">
    <source>
        <dbReference type="ARBA" id="ARBA00022692"/>
    </source>
</evidence>